<comment type="caution">
    <text evidence="2">The sequence shown here is derived from an EMBL/GenBank/DDBJ whole genome shotgun (WGS) entry which is preliminary data.</text>
</comment>
<dbReference type="KEGG" id="fmu:J7337_001761"/>
<accession>A0A9P8DU80</accession>
<reference evidence="2" key="1">
    <citation type="journal article" date="2021" name="Mol. Plant Microbe Interact.">
        <title>Telomere to telomere genome assembly of Fusarium musae F31, causal agent of crown rot disease of banana.</title>
        <authorList>
            <person name="Degradi L."/>
            <person name="Tava V."/>
            <person name="Kunova A."/>
            <person name="Cortesi P."/>
            <person name="Saracchi M."/>
            <person name="Pasquali M."/>
        </authorList>
    </citation>
    <scope>NUCLEOTIDE SEQUENCE</scope>
    <source>
        <strain evidence="2">F31</strain>
    </source>
</reference>
<dbReference type="EMBL" id="JAHBCI010000001">
    <property type="protein sequence ID" value="KAG9508198.1"/>
    <property type="molecule type" value="Genomic_DNA"/>
</dbReference>
<dbReference type="GeneID" id="68309618"/>
<sequence>MAGRLSDGNPQVQVYLSTCVEKLVSSKKRGREAVLTFRPPQHILDKSPEKQQTWWNASSRLVYGTLVCFLAPGVEGVSMLFFQVTNKSTGRTGKDDAESNNNIAQLHGAPSITVKLANHPRDDPILLTKLYNTNALGVFVDFNGVIPDTFVFPSSRTFRRSKVRITPPSNNGPSQPTREPECFDTGLRS</sequence>
<dbReference type="AlphaFoldDB" id="A0A9P8DU80"/>
<keyword evidence="3" id="KW-1185">Reference proteome</keyword>
<evidence type="ECO:0000313" key="2">
    <source>
        <dbReference type="EMBL" id="KAG9508198.1"/>
    </source>
</evidence>
<name>A0A9P8DU80_9HYPO</name>
<organism evidence="2 3">
    <name type="scientific">Fusarium musae</name>
    <dbReference type="NCBI Taxonomy" id="1042133"/>
    <lineage>
        <taxon>Eukaryota</taxon>
        <taxon>Fungi</taxon>
        <taxon>Dikarya</taxon>
        <taxon>Ascomycota</taxon>
        <taxon>Pezizomycotina</taxon>
        <taxon>Sordariomycetes</taxon>
        <taxon>Hypocreomycetidae</taxon>
        <taxon>Hypocreales</taxon>
        <taxon>Nectriaceae</taxon>
        <taxon>Fusarium</taxon>
    </lineage>
</organism>
<gene>
    <name evidence="2" type="ORF">J7337_001761</name>
</gene>
<dbReference type="Proteomes" id="UP000827133">
    <property type="component" value="Unassembled WGS sequence"/>
</dbReference>
<feature type="region of interest" description="Disordered" evidence="1">
    <location>
        <begin position="162"/>
        <end position="189"/>
    </location>
</feature>
<evidence type="ECO:0000256" key="1">
    <source>
        <dbReference type="SAM" id="MobiDB-lite"/>
    </source>
</evidence>
<proteinExistence type="predicted"/>
<dbReference type="RefSeq" id="XP_044687197.1">
    <property type="nucleotide sequence ID" value="XM_044819495.1"/>
</dbReference>
<protein>
    <submittedName>
        <fullName evidence="2">Uncharacterized protein</fullName>
    </submittedName>
</protein>
<evidence type="ECO:0000313" key="3">
    <source>
        <dbReference type="Proteomes" id="UP000827133"/>
    </source>
</evidence>
<feature type="compositionally biased region" description="Polar residues" evidence="1">
    <location>
        <begin position="167"/>
        <end position="177"/>
    </location>
</feature>